<proteinExistence type="predicted"/>
<organism evidence="1 2">
    <name type="scientific">Spirosoma flavum</name>
    <dbReference type="NCBI Taxonomy" id="2048557"/>
    <lineage>
        <taxon>Bacteria</taxon>
        <taxon>Pseudomonadati</taxon>
        <taxon>Bacteroidota</taxon>
        <taxon>Cytophagia</taxon>
        <taxon>Cytophagales</taxon>
        <taxon>Cytophagaceae</taxon>
        <taxon>Spirosoma</taxon>
    </lineage>
</organism>
<dbReference type="RefSeq" id="WP_381498626.1">
    <property type="nucleotide sequence ID" value="NZ_JBHUOM010000002.1"/>
</dbReference>
<dbReference type="InterPro" id="IPR009078">
    <property type="entry name" value="Ferritin-like_SF"/>
</dbReference>
<dbReference type="InterPro" id="IPR010287">
    <property type="entry name" value="DUF892_YciF-like"/>
</dbReference>
<dbReference type="EMBL" id="JBHUOM010000002">
    <property type="protein sequence ID" value="MFD2933813.1"/>
    <property type="molecule type" value="Genomic_DNA"/>
</dbReference>
<name>A0ABW6AH67_9BACT</name>
<comment type="caution">
    <text evidence="1">The sequence shown here is derived from an EMBL/GenBank/DDBJ whole genome shotgun (WGS) entry which is preliminary data.</text>
</comment>
<dbReference type="Proteomes" id="UP001597512">
    <property type="component" value="Unassembled WGS sequence"/>
</dbReference>
<dbReference type="Gene3D" id="1.20.1260.10">
    <property type="match status" value="1"/>
</dbReference>
<dbReference type="InterPro" id="IPR012347">
    <property type="entry name" value="Ferritin-like"/>
</dbReference>
<sequence length="161" mass="17571">MSKQAVEKWHIAGFQAVHSACQQGSEAAQTMQQKSTDSDRKQFASQVKETMDRHGNTLADYLKDAGAPVDSAHDEIMDGINRGTKLMLEAAVDPASTDIALLSGGTVAANYFVTAFKKSGTLAQLLGIEEQVAEFSKMTDEQQQLIDRYNAIANSTIYPRR</sequence>
<reference evidence="2" key="1">
    <citation type="journal article" date="2019" name="Int. J. Syst. Evol. Microbiol.">
        <title>The Global Catalogue of Microorganisms (GCM) 10K type strain sequencing project: providing services to taxonomists for standard genome sequencing and annotation.</title>
        <authorList>
            <consortium name="The Broad Institute Genomics Platform"/>
            <consortium name="The Broad Institute Genome Sequencing Center for Infectious Disease"/>
            <person name="Wu L."/>
            <person name="Ma J."/>
        </authorList>
    </citation>
    <scope>NUCLEOTIDE SEQUENCE [LARGE SCALE GENOMIC DNA]</scope>
    <source>
        <strain evidence="2">KCTC 52490</strain>
    </source>
</reference>
<dbReference type="SUPFAM" id="SSF47240">
    <property type="entry name" value="Ferritin-like"/>
    <property type="match status" value="1"/>
</dbReference>
<dbReference type="Pfam" id="PF05974">
    <property type="entry name" value="DUF892"/>
    <property type="match status" value="1"/>
</dbReference>
<evidence type="ECO:0000313" key="1">
    <source>
        <dbReference type="EMBL" id="MFD2933813.1"/>
    </source>
</evidence>
<keyword evidence="2" id="KW-1185">Reference proteome</keyword>
<accession>A0ABW6AH67</accession>
<protein>
    <submittedName>
        <fullName evidence="1">DUF892 family protein</fullName>
    </submittedName>
</protein>
<gene>
    <name evidence="1" type="ORF">ACFS25_08480</name>
</gene>
<evidence type="ECO:0000313" key="2">
    <source>
        <dbReference type="Proteomes" id="UP001597512"/>
    </source>
</evidence>